<keyword evidence="8 9" id="KW-0472">Membrane</keyword>
<evidence type="ECO:0000256" key="8">
    <source>
        <dbReference type="ARBA" id="ARBA00023136"/>
    </source>
</evidence>
<evidence type="ECO:0000256" key="4">
    <source>
        <dbReference type="ARBA" id="ARBA00022692"/>
    </source>
</evidence>
<dbReference type="Proteomes" id="UP000046392">
    <property type="component" value="Unplaced"/>
</dbReference>
<evidence type="ECO:0000256" key="3">
    <source>
        <dbReference type="ARBA" id="ARBA00022448"/>
    </source>
</evidence>
<evidence type="ECO:0000256" key="7">
    <source>
        <dbReference type="ARBA" id="ARBA00023065"/>
    </source>
</evidence>
<evidence type="ECO:0000256" key="5">
    <source>
        <dbReference type="ARBA" id="ARBA00022842"/>
    </source>
</evidence>
<dbReference type="InterPro" id="IPR036739">
    <property type="entry name" value="SLC41_membr_dom_sf"/>
</dbReference>
<feature type="transmembrane region" description="Helical" evidence="9">
    <location>
        <begin position="307"/>
        <end position="325"/>
    </location>
</feature>
<comment type="subcellular location">
    <subcellularLocation>
        <location evidence="1">Membrane</location>
        <topology evidence="1">Multi-pass membrane protein</topology>
    </subcellularLocation>
</comment>
<feature type="domain" description="SLC41A/MgtE integral membrane" evidence="10">
    <location>
        <begin position="127"/>
        <end position="259"/>
    </location>
</feature>
<dbReference type="FunFam" id="1.10.357.20:FF:000001">
    <property type="entry name" value="Solute carrier family 41 member 2"/>
    <property type="match status" value="1"/>
</dbReference>
<keyword evidence="6 9" id="KW-1133">Transmembrane helix</keyword>
<dbReference type="WBParaSite" id="SPAL_0000694500.1">
    <property type="protein sequence ID" value="SPAL_0000694500.1"/>
    <property type="gene ID" value="SPAL_0000694500"/>
</dbReference>
<reference evidence="12" key="1">
    <citation type="submission" date="2017-02" db="UniProtKB">
        <authorList>
            <consortium name="WormBaseParasite"/>
        </authorList>
    </citation>
    <scope>IDENTIFICATION</scope>
</reference>
<feature type="domain" description="SLC41A/MgtE integral membrane" evidence="10">
    <location>
        <begin position="339"/>
        <end position="486"/>
    </location>
</feature>
<feature type="transmembrane region" description="Helical" evidence="9">
    <location>
        <begin position="163"/>
        <end position="192"/>
    </location>
</feature>
<organism evidence="11 12">
    <name type="scientific">Strongyloides papillosus</name>
    <name type="common">Intestinal threadworm</name>
    <dbReference type="NCBI Taxonomy" id="174720"/>
    <lineage>
        <taxon>Eukaryota</taxon>
        <taxon>Metazoa</taxon>
        <taxon>Ecdysozoa</taxon>
        <taxon>Nematoda</taxon>
        <taxon>Chromadorea</taxon>
        <taxon>Rhabditida</taxon>
        <taxon>Tylenchina</taxon>
        <taxon>Panagrolaimomorpha</taxon>
        <taxon>Strongyloidoidea</taxon>
        <taxon>Strongyloididae</taxon>
        <taxon>Strongyloides</taxon>
    </lineage>
</organism>
<proteinExistence type="inferred from homology"/>
<comment type="similarity">
    <text evidence="2">Belongs to the SLC41A transporter family.</text>
</comment>
<keyword evidence="5" id="KW-0460">Magnesium</keyword>
<feature type="transmembrane region" description="Helical" evidence="9">
    <location>
        <begin position="396"/>
        <end position="415"/>
    </location>
</feature>
<keyword evidence="7" id="KW-0406">Ion transport</keyword>
<dbReference type="GO" id="GO:0008324">
    <property type="term" value="F:monoatomic cation transmembrane transporter activity"/>
    <property type="evidence" value="ECO:0007669"/>
    <property type="project" value="InterPro"/>
</dbReference>
<dbReference type="PANTHER" id="PTHR16228:SF7">
    <property type="entry name" value="SLC41A_MGTE INTEGRAL MEMBRANE DOMAIN-CONTAINING PROTEIN"/>
    <property type="match status" value="1"/>
</dbReference>
<keyword evidence="11" id="KW-1185">Reference proteome</keyword>
<feature type="transmembrane region" description="Helical" evidence="9">
    <location>
        <begin position="123"/>
        <end position="143"/>
    </location>
</feature>
<dbReference type="InterPro" id="IPR006667">
    <property type="entry name" value="SLC41_membr_dom"/>
</dbReference>
<evidence type="ECO:0000256" key="2">
    <source>
        <dbReference type="ARBA" id="ARBA00009749"/>
    </source>
</evidence>
<evidence type="ECO:0000313" key="11">
    <source>
        <dbReference type="Proteomes" id="UP000046392"/>
    </source>
</evidence>
<dbReference type="AlphaFoldDB" id="A0A0N5BLZ8"/>
<dbReference type="GO" id="GO:0005886">
    <property type="term" value="C:plasma membrane"/>
    <property type="evidence" value="ECO:0007669"/>
    <property type="project" value="TreeGrafter"/>
</dbReference>
<protein>
    <submittedName>
        <fullName evidence="12">Divalent cation transporter</fullName>
    </submittedName>
</protein>
<name>A0A0N5BLZ8_STREA</name>
<evidence type="ECO:0000259" key="10">
    <source>
        <dbReference type="Pfam" id="PF01769"/>
    </source>
</evidence>
<dbReference type="Pfam" id="PF01769">
    <property type="entry name" value="MgtE"/>
    <property type="match status" value="2"/>
</dbReference>
<feature type="transmembrane region" description="Helical" evidence="9">
    <location>
        <begin position="84"/>
        <end position="111"/>
    </location>
</feature>
<keyword evidence="3" id="KW-0813">Transport</keyword>
<feature type="transmembrane region" description="Helical" evidence="9">
    <location>
        <begin position="435"/>
        <end position="457"/>
    </location>
</feature>
<evidence type="ECO:0000256" key="1">
    <source>
        <dbReference type="ARBA" id="ARBA00004141"/>
    </source>
</evidence>
<keyword evidence="4 9" id="KW-0812">Transmembrane</keyword>
<evidence type="ECO:0000256" key="6">
    <source>
        <dbReference type="ARBA" id="ARBA00022989"/>
    </source>
</evidence>
<dbReference type="InterPro" id="IPR045349">
    <property type="entry name" value="SLC41A1-3"/>
</dbReference>
<dbReference type="SUPFAM" id="SSF161093">
    <property type="entry name" value="MgtE membrane domain-like"/>
    <property type="match status" value="2"/>
</dbReference>
<feature type="transmembrane region" description="Helical" evidence="9">
    <location>
        <begin position="204"/>
        <end position="229"/>
    </location>
</feature>
<feature type="transmembrane region" description="Helical" evidence="9">
    <location>
        <begin position="273"/>
        <end position="295"/>
    </location>
</feature>
<feature type="transmembrane region" description="Helical" evidence="9">
    <location>
        <begin position="469"/>
        <end position="488"/>
    </location>
</feature>
<evidence type="ECO:0000256" key="9">
    <source>
        <dbReference type="SAM" id="Phobius"/>
    </source>
</evidence>
<dbReference type="Gene3D" id="1.10.357.20">
    <property type="entry name" value="SLC41 divalent cation transporters, integral membrane domain"/>
    <property type="match status" value="2"/>
</dbReference>
<feature type="transmembrane region" description="Helical" evidence="9">
    <location>
        <begin position="241"/>
        <end position="266"/>
    </location>
</feature>
<evidence type="ECO:0000313" key="12">
    <source>
        <dbReference type="WBParaSite" id="SPAL_0000694500.1"/>
    </source>
</evidence>
<sequence length="504" mass="55682">MIDSEIYESDALKIRKRKLKVYDKFMASFDNPNFINDNNNVDNNSNDLKDGDSSIQMYQINSKSHFNDDTCSVDNFNHQKQSSYVFLAQVIFPFLVAGLGMVLAGTLLDIVQHWSLFKKVPEIFILVPALLGLKGNLEMTLASRLSTLANTGKIDDEERKYKILLANVALIQTQAIVVAFLASSIAITLSWISNGYVDWAHACLLCASSLTTASFASIVLSIIMIIVILTAKKFNIDPDNIATPIAASLGDLITLTILSCFGSFYLRAHETESWLNLIVIILFICIAPFCAAVAYNENTTNQVLCNGWSPIIFSMLISSAGGFVLEKGIKKFPQIAVFQPVINGVGGNLAAVHASRLSTFYHKSSASLGILPYSLNVRKFFNIKRAFFSNDWDAKVARVLLFLVIPGHIFFNWVIKLLQFGSGNIPNSALFTSLYLIAALLQVFIILYISQLLVAFLWSESIDPDNAAIPYLTAFGDLTGTVLLYVAFEILVLMNDEAIQVISK</sequence>
<accession>A0A0N5BLZ8</accession>
<dbReference type="PANTHER" id="PTHR16228">
    <property type="entry name" value="DIVALENT CATION TRANSPORTER SOLUTE CARRIER FAMILY 41"/>
    <property type="match status" value="1"/>
</dbReference>